<dbReference type="GO" id="GO:0005886">
    <property type="term" value="C:plasma membrane"/>
    <property type="evidence" value="ECO:0007669"/>
    <property type="project" value="UniProtKB-SubCell"/>
</dbReference>
<keyword evidence="3" id="KW-0813">Transport</keyword>
<keyword evidence="7" id="KW-0479">Metal-binding</keyword>
<feature type="transmembrane region" description="Helical" evidence="12">
    <location>
        <begin position="165"/>
        <end position="183"/>
    </location>
</feature>
<evidence type="ECO:0000256" key="6">
    <source>
        <dbReference type="ARBA" id="ARBA00022692"/>
    </source>
</evidence>
<keyword evidence="6 12" id="KW-0812">Transmembrane</keyword>
<comment type="similarity">
    <text evidence="2">Belongs to the cytochrome ubiquinol oxidase subunit 2 family.</text>
</comment>
<dbReference type="GO" id="GO:0046872">
    <property type="term" value="F:metal ion binding"/>
    <property type="evidence" value="ECO:0007669"/>
    <property type="project" value="UniProtKB-KW"/>
</dbReference>
<dbReference type="Proteomes" id="UP000443353">
    <property type="component" value="Unassembled WGS sequence"/>
</dbReference>
<gene>
    <name evidence="13" type="primary">cydB</name>
    <name evidence="13" type="ORF">GPY61_16585</name>
</gene>
<dbReference type="InterPro" id="IPR003317">
    <property type="entry name" value="Cyt-d_oxidase_su2"/>
</dbReference>
<protein>
    <submittedName>
        <fullName evidence="13">Cytochrome d ubiquinol oxidase subunit II</fullName>
    </submittedName>
</protein>
<evidence type="ECO:0000256" key="11">
    <source>
        <dbReference type="ARBA" id="ARBA00023136"/>
    </source>
</evidence>
<keyword evidence="4" id="KW-1003">Cell membrane</keyword>
<evidence type="ECO:0000256" key="8">
    <source>
        <dbReference type="ARBA" id="ARBA00022982"/>
    </source>
</evidence>
<comment type="subcellular location">
    <subcellularLocation>
        <location evidence="1">Cell membrane</location>
        <topology evidence="1">Multi-pass membrane protein</topology>
    </subcellularLocation>
</comment>
<proteinExistence type="inferred from homology"/>
<dbReference type="PIRSF" id="PIRSF000267">
    <property type="entry name" value="Cyt_oxidse_sub2"/>
    <property type="match status" value="1"/>
</dbReference>
<dbReference type="GO" id="GO:0070069">
    <property type="term" value="C:cytochrome complex"/>
    <property type="evidence" value="ECO:0007669"/>
    <property type="project" value="TreeGrafter"/>
</dbReference>
<organism evidence="13 14">
    <name type="scientific">Massilia cellulosiltytica</name>
    <dbReference type="NCBI Taxonomy" id="2683234"/>
    <lineage>
        <taxon>Bacteria</taxon>
        <taxon>Pseudomonadati</taxon>
        <taxon>Pseudomonadota</taxon>
        <taxon>Betaproteobacteria</taxon>
        <taxon>Burkholderiales</taxon>
        <taxon>Oxalobacteraceae</taxon>
        <taxon>Telluria group</taxon>
        <taxon>Massilia</taxon>
    </lineage>
</organism>
<keyword evidence="9 12" id="KW-1133">Transmembrane helix</keyword>
<dbReference type="GO" id="GO:0009055">
    <property type="term" value="F:electron transfer activity"/>
    <property type="evidence" value="ECO:0007669"/>
    <property type="project" value="TreeGrafter"/>
</dbReference>
<dbReference type="EMBL" id="WSES01000005">
    <property type="protein sequence ID" value="MVW61549.1"/>
    <property type="molecule type" value="Genomic_DNA"/>
</dbReference>
<dbReference type="NCBIfam" id="TIGR00203">
    <property type="entry name" value="cydB"/>
    <property type="match status" value="1"/>
</dbReference>
<reference evidence="13 14" key="1">
    <citation type="submission" date="2019-12" db="EMBL/GenBank/DDBJ databases">
        <authorList>
            <person name="Li C."/>
            <person name="Zhao J."/>
        </authorList>
    </citation>
    <scope>NUCLEOTIDE SEQUENCE [LARGE SCALE GENOMIC DNA]</scope>
    <source>
        <strain evidence="13 14">NEAU-DD11</strain>
    </source>
</reference>
<feature type="transmembrane region" description="Helical" evidence="12">
    <location>
        <begin position="204"/>
        <end position="224"/>
    </location>
</feature>
<dbReference type="GO" id="GO:0016682">
    <property type="term" value="F:oxidoreductase activity, acting on diphenols and related substances as donors, oxygen as acceptor"/>
    <property type="evidence" value="ECO:0007669"/>
    <property type="project" value="TreeGrafter"/>
</dbReference>
<feature type="transmembrane region" description="Helical" evidence="12">
    <location>
        <begin position="290"/>
        <end position="315"/>
    </location>
</feature>
<feature type="transmembrane region" description="Helical" evidence="12">
    <location>
        <begin position="339"/>
        <end position="359"/>
    </location>
</feature>
<evidence type="ECO:0000256" key="3">
    <source>
        <dbReference type="ARBA" id="ARBA00022448"/>
    </source>
</evidence>
<evidence type="ECO:0000256" key="1">
    <source>
        <dbReference type="ARBA" id="ARBA00004651"/>
    </source>
</evidence>
<keyword evidence="11 12" id="KW-0472">Membrane</keyword>
<dbReference type="AlphaFoldDB" id="A0A7X3K842"/>
<feature type="transmembrane region" description="Helical" evidence="12">
    <location>
        <begin position="262"/>
        <end position="283"/>
    </location>
</feature>
<evidence type="ECO:0000256" key="10">
    <source>
        <dbReference type="ARBA" id="ARBA00023004"/>
    </source>
</evidence>
<feature type="transmembrane region" description="Helical" evidence="12">
    <location>
        <begin position="78"/>
        <end position="101"/>
    </location>
</feature>
<sequence>MIFDYETYKLIWWAFVGVLLIGFALTDGFDFGVGMLLPFAGRNDGERRVLINAIGPTWEGNQTWFITAGGATFAAWPLVYATAFSGFYVALMVLLFSLFLRPVGFDYRGKLADPRWRSAWDWGLFVGGLVPPLIFGVAFGNLLLGVPFRYDESMRVAYHGGFFDLLNPFGLAAGLVSVLMLLMHGAAFAQVKTEGEIAARARRIGIGAALGTALLFTAAGFWAARLPGMRIVAMPDPNGAFTPLAKTVTVAAGAWMDNYARWPATMALPALGIGAALLAALCMRLRRPRLAFGASALAVAAIILTAGAALFPFILPSSLDPRSSLTVWDAVSSKRTLGLMFWMVLLFLPIIVVYTAWVYRVMRGKVTLDYIRENNHTSY</sequence>
<evidence type="ECO:0000313" key="14">
    <source>
        <dbReference type="Proteomes" id="UP000443353"/>
    </source>
</evidence>
<evidence type="ECO:0000256" key="5">
    <source>
        <dbReference type="ARBA" id="ARBA00022617"/>
    </source>
</evidence>
<dbReference type="PANTHER" id="PTHR43141">
    <property type="entry name" value="CYTOCHROME BD2 SUBUNIT II"/>
    <property type="match status" value="1"/>
</dbReference>
<keyword evidence="10" id="KW-0408">Iron</keyword>
<evidence type="ECO:0000256" key="12">
    <source>
        <dbReference type="SAM" id="Phobius"/>
    </source>
</evidence>
<dbReference type="PANTHER" id="PTHR43141:SF5">
    <property type="entry name" value="CYTOCHROME BD-I UBIQUINOL OXIDASE SUBUNIT 2"/>
    <property type="match status" value="1"/>
</dbReference>
<comment type="caution">
    <text evidence="13">The sequence shown here is derived from an EMBL/GenBank/DDBJ whole genome shotgun (WGS) entry which is preliminary data.</text>
</comment>
<keyword evidence="8" id="KW-0249">Electron transport</keyword>
<evidence type="ECO:0000256" key="7">
    <source>
        <dbReference type="ARBA" id="ARBA00022723"/>
    </source>
</evidence>
<dbReference type="Pfam" id="PF02322">
    <property type="entry name" value="Cyt_bd_oxida_II"/>
    <property type="match status" value="1"/>
</dbReference>
<feature type="transmembrane region" description="Helical" evidence="12">
    <location>
        <begin position="12"/>
        <end position="37"/>
    </location>
</feature>
<evidence type="ECO:0000256" key="2">
    <source>
        <dbReference type="ARBA" id="ARBA00007543"/>
    </source>
</evidence>
<name>A0A7X3K842_9BURK</name>
<keyword evidence="5" id="KW-0349">Heme</keyword>
<evidence type="ECO:0000256" key="9">
    <source>
        <dbReference type="ARBA" id="ARBA00022989"/>
    </source>
</evidence>
<feature type="transmembrane region" description="Helical" evidence="12">
    <location>
        <begin position="122"/>
        <end position="145"/>
    </location>
</feature>
<keyword evidence="14" id="KW-1185">Reference proteome</keyword>
<dbReference type="RefSeq" id="WP_160409547.1">
    <property type="nucleotide sequence ID" value="NZ_WSES01000005.1"/>
</dbReference>
<accession>A0A7X3K842</accession>
<evidence type="ECO:0000313" key="13">
    <source>
        <dbReference type="EMBL" id="MVW61549.1"/>
    </source>
</evidence>
<evidence type="ECO:0000256" key="4">
    <source>
        <dbReference type="ARBA" id="ARBA00022475"/>
    </source>
</evidence>
<dbReference type="GO" id="GO:0019646">
    <property type="term" value="P:aerobic electron transport chain"/>
    <property type="evidence" value="ECO:0007669"/>
    <property type="project" value="TreeGrafter"/>
</dbReference>